<keyword evidence="10 14" id="KW-0547">Nucleotide-binding</keyword>
<comment type="pathway">
    <text evidence="6 14">Cofactor biosynthesis; adenosylcobalamin biosynthesis; adenosylcobalamin from cob(II)yrinate a,c-diamide: step 5/7.</text>
</comment>
<evidence type="ECO:0000313" key="18">
    <source>
        <dbReference type="Proteomes" id="UP000223606"/>
    </source>
</evidence>
<dbReference type="OrthoDB" id="9788370at2"/>
<evidence type="ECO:0000256" key="14">
    <source>
        <dbReference type="PIRNR" id="PIRNR006135"/>
    </source>
</evidence>
<feature type="binding site" evidence="16">
    <location>
        <begin position="44"/>
        <end position="46"/>
    </location>
    <ligand>
        <name>GTP</name>
        <dbReference type="ChEBI" id="CHEBI:37565"/>
    </ligand>
</feature>
<dbReference type="GO" id="GO:0005525">
    <property type="term" value="F:GTP binding"/>
    <property type="evidence" value="ECO:0007669"/>
    <property type="project" value="UniProtKB-UniRule"/>
</dbReference>
<dbReference type="CDD" id="cd00544">
    <property type="entry name" value="CobU"/>
    <property type="match status" value="1"/>
</dbReference>
<dbReference type="PANTHER" id="PTHR34848">
    <property type="match status" value="1"/>
</dbReference>
<comment type="function">
    <text evidence="4 14">Catalyzes ATP-dependent phosphorylation of adenosylcobinamide and addition of GMP to adenosylcobinamide phosphate.</text>
</comment>
<evidence type="ECO:0000256" key="16">
    <source>
        <dbReference type="PIRSR" id="PIRSR006135-2"/>
    </source>
</evidence>
<comment type="catalytic activity">
    <reaction evidence="1 14">
        <text>adenosylcob(III)inamide + ATP = adenosylcob(III)inamide phosphate + ADP + H(+)</text>
        <dbReference type="Rhea" id="RHEA:15769"/>
        <dbReference type="ChEBI" id="CHEBI:2480"/>
        <dbReference type="ChEBI" id="CHEBI:15378"/>
        <dbReference type="ChEBI" id="CHEBI:30616"/>
        <dbReference type="ChEBI" id="CHEBI:58502"/>
        <dbReference type="ChEBI" id="CHEBI:456216"/>
        <dbReference type="EC" id="2.7.1.156"/>
    </reaction>
</comment>
<reference evidence="18" key="1">
    <citation type="submission" date="2017-09" db="EMBL/GenBank/DDBJ databases">
        <title>Genome sequence of Nannocystis excedens DSM 71.</title>
        <authorList>
            <person name="Blom J."/>
        </authorList>
    </citation>
    <scope>NUCLEOTIDE SEQUENCE [LARGE SCALE GENOMIC DNA]</scope>
    <source>
        <strain evidence="18">type strain: E19</strain>
    </source>
</reference>
<comment type="catalytic activity">
    <reaction evidence="3">
        <text>adenosylcob(III)inamide + GTP = adenosylcob(III)inamide phosphate + GDP + H(+)</text>
        <dbReference type="Rhea" id="RHEA:15765"/>
        <dbReference type="ChEBI" id="CHEBI:2480"/>
        <dbReference type="ChEBI" id="CHEBI:15378"/>
        <dbReference type="ChEBI" id="CHEBI:37565"/>
        <dbReference type="ChEBI" id="CHEBI:58189"/>
        <dbReference type="ChEBI" id="CHEBI:58502"/>
        <dbReference type="EC" id="2.7.1.156"/>
    </reaction>
</comment>
<comment type="similarity">
    <text evidence="7 14">Belongs to the CobU/CobP family.</text>
</comment>
<dbReference type="GO" id="GO:0043752">
    <property type="term" value="F:adenosylcobinamide kinase activity"/>
    <property type="evidence" value="ECO:0007669"/>
    <property type="project" value="UniProtKB-EC"/>
</dbReference>
<evidence type="ECO:0000256" key="9">
    <source>
        <dbReference type="ARBA" id="ARBA00022679"/>
    </source>
</evidence>
<comment type="catalytic activity">
    <reaction evidence="2 14">
        <text>adenosylcob(III)inamide phosphate + GTP + H(+) = adenosylcob(III)inamide-GDP + diphosphate</text>
        <dbReference type="Rhea" id="RHEA:22712"/>
        <dbReference type="ChEBI" id="CHEBI:15378"/>
        <dbReference type="ChEBI" id="CHEBI:33019"/>
        <dbReference type="ChEBI" id="CHEBI:37565"/>
        <dbReference type="ChEBI" id="CHEBI:58502"/>
        <dbReference type="ChEBI" id="CHEBI:60487"/>
        <dbReference type="EC" id="2.7.7.62"/>
    </reaction>
</comment>
<keyword evidence="9 14" id="KW-0808">Transferase</keyword>
<dbReference type="SUPFAM" id="SSF52540">
    <property type="entry name" value="P-loop containing nucleoside triphosphate hydrolases"/>
    <property type="match status" value="1"/>
</dbReference>
<evidence type="ECO:0000256" key="1">
    <source>
        <dbReference type="ARBA" id="ARBA00000312"/>
    </source>
</evidence>
<dbReference type="EMBL" id="LT960614">
    <property type="protein sequence ID" value="SON56565.1"/>
    <property type="molecule type" value="Genomic_DNA"/>
</dbReference>
<evidence type="ECO:0000256" key="12">
    <source>
        <dbReference type="ARBA" id="ARBA00022840"/>
    </source>
</evidence>
<evidence type="ECO:0000256" key="8">
    <source>
        <dbReference type="ARBA" id="ARBA00022573"/>
    </source>
</evidence>
<evidence type="ECO:0000256" key="11">
    <source>
        <dbReference type="ARBA" id="ARBA00022777"/>
    </source>
</evidence>
<keyword evidence="12 14" id="KW-0067">ATP-binding</keyword>
<dbReference type="KEGG" id="hdi:HDIA_3024"/>
<feature type="active site" description="GMP-histidine intermediate" evidence="15">
    <location>
        <position position="60"/>
    </location>
</feature>
<evidence type="ECO:0000256" key="5">
    <source>
        <dbReference type="ARBA" id="ARBA00004692"/>
    </source>
</evidence>
<name>A0A2C9DAD8_9HYPH</name>
<accession>A0A2C9DAD8</accession>
<dbReference type="Pfam" id="PF02283">
    <property type="entry name" value="CobU"/>
    <property type="match status" value="1"/>
</dbReference>
<dbReference type="PANTHER" id="PTHR34848:SF1">
    <property type="entry name" value="BIFUNCTIONAL ADENOSYLCOBALAMIN BIOSYNTHESIS PROTEIN COBU"/>
    <property type="match status" value="1"/>
</dbReference>
<comment type="pathway">
    <text evidence="5 14">Cofactor biosynthesis; adenosylcobalamin biosynthesis; adenosylcobalamin from cob(II)yrinate a,c-diamide: step 6/7.</text>
</comment>
<dbReference type="PIRSF" id="PIRSF006135">
    <property type="entry name" value="CobU"/>
    <property type="match status" value="1"/>
</dbReference>
<proteinExistence type="inferred from homology"/>
<evidence type="ECO:0000256" key="4">
    <source>
        <dbReference type="ARBA" id="ARBA00003889"/>
    </source>
</evidence>
<dbReference type="InterPro" id="IPR003203">
    <property type="entry name" value="CobU/CobP"/>
</dbReference>
<dbReference type="UniPathway" id="UPA00148">
    <property type="reaction ID" value="UER00236"/>
</dbReference>
<protein>
    <recommendedName>
        <fullName evidence="14">Bifunctional adenosylcobalamin biosynthesis protein</fullName>
        <ecNumber evidence="14">2.7.1.156</ecNumber>
        <ecNumber evidence="14">2.7.7.62</ecNumber>
    </recommendedName>
</protein>
<organism evidence="17 18">
    <name type="scientific">Hartmannibacter diazotrophicus</name>
    <dbReference type="NCBI Taxonomy" id="1482074"/>
    <lineage>
        <taxon>Bacteria</taxon>
        <taxon>Pseudomonadati</taxon>
        <taxon>Pseudomonadota</taxon>
        <taxon>Alphaproteobacteria</taxon>
        <taxon>Hyphomicrobiales</taxon>
        <taxon>Pleomorphomonadaceae</taxon>
        <taxon>Hartmannibacter</taxon>
    </lineage>
</organism>
<keyword evidence="13 14" id="KW-0342">GTP-binding</keyword>
<dbReference type="GO" id="GO:0009236">
    <property type="term" value="P:cobalamin biosynthetic process"/>
    <property type="evidence" value="ECO:0007669"/>
    <property type="project" value="UniProtKB-UniRule"/>
</dbReference>
<gene>
    <name evidence="17" type="primary">cobP</name>
    <name evidence="17" type="ORF">HDIA_3024</name>
</gene>
<keyword evidence="18" id="KW-1185">Reference proteome</keyword>
<evidence type="ECO:0000256" key="15">
    <source>
        <dbReference type="PIRSR" id="PIRSR006135-1"/>
    </source>
</evidence>
<evidence type="ECO:0000256" key="3">
    <source>
        <dbReference type="ARBA" id="ARBA00001522"/>
    </source>
</evidence>
<evidence type="ECO:0000313" key="17">
    <source>
        <dbReference type="EMBL" id="SON56565.1"/>
    </source>
</evidence>
<feature type="binding site" evidence="16">
    <location>
        <position position="94"/>
    </location>
    <ligand>
        <name>GTP</name>
        <dbReference type="ChEBI" id="CHEBI:37565"/>
    </ligand>
</feature>
<evidence type="ECO:0000256" key="2">
    <source>
        <dbReference type="ARBA" id="ARBA00000711"/>
    </source>
</evidence>
<evidence type="ECO:0000256" key="13">
    <source>
        <dbReference type="ARBA" id="ARBA00023134"/>
    </source>
</evidence>
<evidence type="ECO:0000256" key="10">
    <source>
        <dbReference type="ARBA" id="ARBA00022741"/>
    </source>
</evidence>
<dbReference type="InterPro" id="IPR027417">
    <property type="entry name" value="P-loop_NTPase"/>
</dbReference>
<sequence length="179" mass="18881">MSEEARAGVTLVLGGARSGKTAFGERLTLGMAEGLGHGRGVFLATAEAHDEEMALRIRQHQADRADRFVTIEEPLALADAIRARSGDGVPILVDCLTLWVTNLLLAGQSVGDHSDRLVAALADCASPVVLIANETGLGIVPDNALARAFRDEAGRLNQKVAALADRVYFVVAGLPMQVK</sequence>
<feature type="binding site" evidence="16">
    <location>
        <position position="72"/>
    </location>
    <ligand>
        <name>GTP</name>
        <dbReference type="ChEBI" id="CHEBI:37565"/>
    </ligand>
</feature>
<dbReference type="GO" id="GO:0008820">
    <property type="term" value="F:cobinamide phosphate guanylyltransferase activity"/>
    <property type="evidence" value="ECO:0007669"/>
    <property type="project" value="UniProtKB-UniRule"/>
</dbReference>
<dbReference type="GO" id="GO:0005524">
    <property type="term" value="F:ATP binding"/>
    <property type="evidence" value="ECO:0007669"/>
    <property type="project" value="UniProtKB-UniRule"/>
</dbReference>
<keyword evidence="8 14" id="KW-0169">Cobalamin biosynthesis</keyword>
<keyword evidence="11 14" id="KW-0418">Kinase</keyword>
<dbReference type="AlphaFoldDB" id="A0A2C9DAD8"/>
<evidence type="ECO:0000256" key="6">
    <source>
        <dbReference type="ARBA" id="ARBA00005159"/>
    </source>
</evidence>
<dbReference type="NCBIfam" id="NF004469">
    <property type="entry name" value="PRK05800.1"/>
    <property type="match status" value="1"/>
</dbReference>
<dbReference type="Proteomes" id="UP000223606">
    <property type="component" value="Chromosome 1"/>
</dbReference>
<evidence type="ECO:0000256" key="7">
    <source>
        <dbReference type="ARBA" id="ARBA00007490"/>
    </source>
</evidence>
<dbReference type="EC" id="2.7.7.62" evidence="14"/>
<dbReference type="RefSeq" id="WP_099556929.1">
    <property type="nucleotide sequence ID" value="NZ_LT960614.1"/>
</dbReference>
<dbReference type="EC" id="2.7.1.156" evidence="14"/>
<dbReference type="Gene3D" id="3.40.50.300">
    <property type="entry name" value="P-loop containing nucleotide triphosphate hydrolases"/>
    <property type="match status" value="1"/>
</dbReference>